<name>A0A931FYI6_9ACTN</name>
<dbReference type="RefSeq" id="WP_196416420.1">
    <property type="nucleotide sequence ID" value="NZ_JADQTO010000012.1"/>
</dbReference>
<gene>
    <name evidence="1" type="ORF">I4J89_24575</name>
</gene>
<comment type="caution">
    <text evidence="1">The sequence shown here is derived from an EMBL/GenBank/DDBJ whole genome shotgun (WGS) entry which is preliminary data.</text>
</comment>
<accession>A0A931FYI6</accession>
<dbReference type="EMBL" id="JADQTO010000012">
    <property type="protein sequence ID" value="MBG0564628.1"/>
    <property type="molecule type" value="Genomic_DNA"/>
</dbReference>
<dbReference type="Proteomes" id="UP000598146">
    <property type="component" value="Unassembled WGS sequence"/>
</dbReference>
<evidence type="ECO:0000313" key="1">
    <source>
        <dbReference type="EMBL" id="MBG0564628.1"/>
    </source>
</evidence>
<sequence>MALPHELAVDVPALEQAGAGVEAAAVTLSDARSSSDGNLAPGRHAGWDTATTAAEAAGVWNGYLDGLAAEVRGFGRELLAAARRIQATDQSSGQDIDRVPR</sequence>
<proteinExistence type="predicted"/>
<reference evidence="1" key="1">
    <citation type="submission" date="2020-11" db="EMBL/GenBank/DDBJ databases">
        <title>Isolation and identification of active actinomycetes.</title>
        <authorList>
            <person name="Sun X."/>
        </authorList>
    </citation>
    <scope>NUCLEOTIDE SEQUENCE</scope>
    <source>
        <strain evidence="1">NEAU-A11</strain>
    </source>
</reference>
<dbReference type="AlphaFoldDB" id="A0A931FYI6"/>
<keyword evidence="2" id="KW-1185">Reference proteome</keyword>
<organism evidence="1 2">
    <name type="scientific">Actinoplanes aureus</name>
    <dbReference type="NCBI Taxonomy" id="2792083"/>
    <lineage>
        <taxon>Bacteria</taxon>
        <taxon>Bacillati</taxon>
        <taxon>Actinomycetota</taxon>
        <taxon>Actinomycetes</taxon>
        <taxon>Micromonosporales</taxon>
        <taxon>Micromonosporaceae</taxon>
        <taxon>Actinoplanes</taxon>
    </lineage>
</organism>
<protein>
    <submittedName>
        <fullName evidence="1">Uncharacterized protein</fullName>
    </submittedName>
</protein>
<evidence type="ECO:0000313" key="2">
    <source>
        <dbReference type="Proteomes" id="UP000598146"/>
    </source>
</evidence>